<keyword evidence="3" id="KW-0347">Helicase</keyword>
<dbReference type="InterPro" id="IPR052247">
    <property type="entry name" value="Meiotic_Crossover_Helicase"/>
</dbReference>
<keyword evidence="1" id="KW-0547">Nucleotide-binding</keyword>
<dbReference type="InterPro" id="IPR004179">
    <property type="entry name" value="Sec63-dom"/>
</dbReference>
<feature type="domain" description="SEC63" evidence="11">
    <location>
        <begin position="112"/>
        <end position="416"/>
    </location>
</feature>
<dbReference type="Gene3D" id="1.10.3380.10">
    <property type="entry name" value="Sec63 N-terminal domain-like domain"/>
    <property type="match status" value="1"/>
</dbReference>
<keyword evidence="5" id="KW-0413">Isomerase</keyword>
<evidence type="ECO:0000256" key="3">
    <source>
        <dbReference type="ARBA" id="ARBA00022806"/>
    </source>
</evidence>
<dbReference type="STRING" id="278856.A0A212EHY5"/>
<dbReference type="AlphaFoldDB" id="A0A212EHY5"/>
<comment type="catalytic activity">
    <reaction evidence="7">
        <text>Couples ATP hydrolysis with the unwinding of duplex DNA by translocating in the 3'-5' direction.</text>
        <dbReference type="EC" id="5.6.2.4"/>
    </reaction>
</comment>
<dbReference type="PANTHER" id="PTHR47835:SF3">
    <property type="entry name" value="HELICASE FOR MEIOSIS 1"/>
    <property type="match status" value="1"/>
</dbReference>
<comment type="caution">
    <text evidence="12">The sequence shown here is derived from an EMBL/GenBank/DDBJ whole genome shotgun (WGS) entry which is preliminary data.</text>
</comment>
<sequence>MRYKLSCKISRYQSLVGGCEPLQSYLHKRLAENINSEVALGTIRDVAQCVQWLNSTFLRVRAVKDPKRYLGLPQTATEQLISKKIEELCIRAMNGLQSSGLITMDELAWIESTEAGRLMSMHYLDLETMKLIMKIDGDASLDRLLWLICESHELSDMYLRTDERRCLNTLNRNNNSSTIRYQMKGKITTREMKLNCIIQAVLGCLPIPDPSLNQEALKIMRIADRVCKCLVSYITRPNFISDKPKFYSAILNSITLAKCITAHLWENSLYVSRQLKGIGPTFSTLLVTAVGIDRQCEYFFQDINPFSNKDISHNKIPQTISPKIQTHTDKEGCDRKRKINNKKSIPYVEKKKRESIEDFLTKKEPFERNTKCLIGNSNISMENNQKIPEKSESLEVKCDIISNNQKAVDNEFAYQIDEDDFLEEFDYEEVDDEKIDELLNGIENEVNRPSTSASSHMYIQKTEQDHYTNSSKRLKTNDYKEPKNKSNMKNNFTFIDRIEKNIENDNDNMTNKTTGLSEAVKNHIQQYLRETKSNMKCIGTNLSELNKNLNTDTPNFTSEEKNEVNDNDNFRPEIIDLTVSETEKYNCPTKNYNAEEIRSKALGSETVENTDGDITHEVAEIFLEHNEIDSIEIENDRAGTEIIDKEMFNIKEKPQNECLRLSHFNENPKKDIKTTDIQLTLRTSPDTQKRSTQNSNVICIGSDFETRLYDQDSVKNPEAIPETCSQKPLNTYRTQENESRTSLHQDFQSPLNPTKYNLDINDRNMKNEGSFKDIRKYSYNEVKTVSFHKENITRICTLNVALDVTDIVHTNNEPIISEYNFDAKNESTSYYKKDSNTPTDLKTDGSKTFIKSDYSYEFNTKHQIREVKKTDKIAQEKAQNTNQIIQGEDKKTTIRDILMKYNKNDPIQSCSKNVETESLLGTYQIERSELKPRRKYRISDLEKIDVTLPASLIPSQNTNHTLSFETKTEPNLHFTNLEEIQDEIITNKTNDEHNDSSTDTNEDCNKLDLEETDLNLECELTVNDSFNFDEAILDPKTLLQSNSNNEVIIPPPAEFCDNSPDASPQINFPNNDSVYDPQHSALDDNNEVSPTSFNDEIKDIFTSNFSQYSNFAVHNQSSSGIVSPSVNNRNDLVKSRSYKLSQFKFNRKRMFKK</sequence>
<organism evidence="12 13">
    <name type="scientific">Danaus plexippus plexippus</name>
    <dbReference type="NCBI Taxonomy" id="278856"/>
    <lineage>
        <taxon>Eukaryota</taxon>
        <taxon>Metazoa</taxon>
        <taxon>Ecdysozoa</taxon>
        <taxon>Arthropoda</taxon>
        <taxon>Hexapoda</taxon>
        <taxon>Insecta</taxon>
        <taxon>Pterygota</taxon>
        <taxon>Neoptera</taxon>
        <taxon>Endopterygota</taxon>
        <taxon>Lepidoptera</taxon>
        <taxon>Glossata</taxon>
        <taxon>Ditrysia</taxon>
        <taxon>Papilionoidea</taxon>
        <taxon>Nymphalidae</taxon>
        <taxon>Danainae</taxon>
        <taxon>Danaini</taxon>
        <taxon>Danaina</taxon>
        <taxon>Danaus</taxon>
        <taxon>Danaus</taxon>
    </lineage>
</organism>
<feature type="compositionally biased region" description="Basic and acidic residues" evidence="10">
    <location>
        <begin position="475"/>
        <end position="484"/>
    </location>
</feature>
<evidence type="ECO:0000256" key="2">
    <source>
        <dbReference type="ARBA" id="ARBA00022801"/>
    </source>
</evidence>
<protein>
    <recommendedName>
        <fullName evidence="8">DNA 3'-5' helicase</fullName>
        <ecNumber evidence="8">5.6.2.4</ecNumber>
    </recommendedName>
</protein>
<evidence type="ECO:0000256" key="5">
    <source>
        <dbReference type="ARBA" id="ARBA00023235"/>
    </source>
</evidence>
<dbReference type="GO" id="GO:0051321">
    <property type="term" value="P:meiotic cell cycle"/>
    <property type="evidence" value="ECO:0007669"/>
    <property type="project" value="UniProtKB-KW"/>
</dbReference>
<keyword evidence="2" id="KW-0378">Hydrolase</keyword>
<dbReference type="eggNOG" id="KOG0952">
    <property type="taxonomic scope" value="Eukaryota"/>
</dbReference>
<dbReference type="GO" id="GO:0016787">
    <property type="term" value="F:hydrolase activity"/>
    <property type="evidence" value="ECO:0007669"/>
    <property type="project" value="UniProtKB-KW"/>
</dbReference>
<dbReference type="GO" id="GO:0043138">
    <property type="term" value="F:3'-5' DNA helicase activity"/>
    <property type="evidence" value="ECO:0007669"/>
    <property type="project" value="UniProtKB-EC"/>
</dbReference>
<dbReference type="FunFam" id="1.10.10.10:FF:000012">
    <property type="entry name" value="U5 small nuclear ribonucleoprotein helicase"/>
    <property type="match status" value="1"/>
</dbReference>
<dbReference type="InterPro" id="IPR057842">
    <property type="entry name" value="WH_MER3"/>
</dbReference>
<gene>
    <name evidence="12" type="ORF">KGM_209763</name>
</gene>
<evidence type="ECO:0000313" key="13">
    <source>
        <dbReference type="Proteomes" id="UP000007151"/>
    </source>
</evidence>
<accession>A0A212EHY5</accession>
<keyword evidence="13" id="KW-1185">Reference proteome</keyword>
<dbReference type="Pfam" id="PF02889">
    <property type="entry name" value="Sec63"/>
    <property type="match status" value="1"/>
</dbReference>
<evidence type="ECO:0000256" key="6">
    <source>
        <dbReference type="ARBA" id="ARBA00023254"/>
    </source>
</evidence>
<evidence type="ECO:0000256" key="9">
    <source>
        <dbReference type="ARBA" id="ARBA00048988"/>
    </source>
</evidence>
<evidence type="ECO:0000256" key="4">
    <source>
        <dbReference type="ARBA" id="ARBA00022840"/>
    </source>
</evidence>
<feature type="region of interest" description="Disordered" evidence="10">
    <location>
        <begin position="463"/>
        <end position="488"/>
    </location>
</feature>
<dbReference type="InterPro" id="IPR036390">
    <property type="entry name" value="WH_DNA-bd_sf"/>
</dbReference>
<dbReference type="SUPFAM" id="SSF158702">
    <property type="entry name" value="Sec63 N-terminal domain-like"/>
    <property type="match status" value="1"/>
</dbReference>
<name>A0A212EHY5_DANPL</name>
<dbReference type="InParanoid" id="A0A212EHY5"/>
<evidence type="ECO:0000256" key="8">
    <source>
        <dbReference type="ARBA" id="ARBA00034808"/>
    </source>
</evidence>
<evidence type="ECO:0000259" key="11">
    <source>
        <dbReference type="SMART" id="SM00973"/>
    </source>
</evidence>
<dbReference type="Gene3D" id="1.10.10.10">
    <property type="entry name" value="Winged helix-like DNA-binding domain superfamily/Winged helix DNA-binding domain"/>
    <property type="match status" value="1"/>
</dbReference>
<dbReference type="SMART" id="SM00973">
    <property type="entry name" value="Sec63"/>
    <property type="match status" value="1"/>
</dbReference>
<keyword evidence="6" id="KW-0469">Meiosis</keyword>
<comment type="catalytic activity">
    <reaction evidence="9">
        <text>ATP + H2O = ADP + phosphate + H(+)</text>
        <dbReference type="Rhea" id="RHEA:13065"/>
        <dbReference type="ChEBI" id="CHEBI:15377"/>
        <dbReference type="ChEBI" id="CHEBI:15378"/>
        <dbReference type="ChEBI" id="CHEBI:30616"/>
        <dbReference type="ChEBI" id="CHEBI:43474"/>
        <dbReference type="ChEBI" id="CHEBI:456216"/>
        <dbReference type="EC" id="5.6.2.4"/>
    </reaction>
</comment>
<evidence type="ECO:0000256" key="10">
    <source>
        <dbReference type="SAM" id="MobiDB-lite"/>
    </source>
</evidence>
<dbReference type="GO" id="GO:0005524">
    <property type="term" value="F:ATP binding"/>
    <property type="evidence" value="ECO:0007669"/>
    <property type="project" value="UniProtKB-KW"/>
</dbReference>
<evidence type="ECO:0000313" key="12">
    <source>
        <dbReference type="EMBL" id="OWR41098.1"/>
    </source>
</evidence>
<dbReference type="Proteomes" id="UP000007151">
    <property type="component" value="Unassembled WGS sequence"/>
</dbReference>
<dbReference type="PANTHER" id="PTHR47835">
    <property type="entry name" value="HFM1, ATP DEPENDENT DNA HELICASE HOMOLOG"/>
    <property type="match status" value="1"/>
</dbReference>
<dbReference type="Pfam" id="PF23445">
    <property type="entry name" value="WHD_SNRNP200"/>
    <property type="match status" value="1"/>
</dbReference>
<proteinExistence type="predicted"/>
<evidence type="ECO:0000256" key="7">
    <source>
        <dbReference type="ARBA" id="ARBA00034617"/>
    </source>
</evidence>
<dbReference type="SUPFAM" id="SSF46785">
    <property type="entry name" value="Winged helix' DNA-binding domain"/>
    <property type="match status" value="1"/>
</dbReference>
<dbReference type="KEGG" id="dpl:KGM_209763"/>
<dbReference type="EMBL" id="AGBW02014758">
    <property type="protein sequence ID" value="OWR41098.1"/>
    <property type="molecule type" value="Genomic_DNA"/>
</dbReference>
<evidence type="ECO:0000256" key="1">
    <source>
        <dbReference type="ARBA" id="ARBA00022741"/>
    </source>
</evidence>
<dbReference type="EC" id="5.6.2.4" evidence="8"/>
<dbReference type="InterPro" id="IPR036388">
    <property type="entry name" value="WH-like_DNA-bd_sf"/>
</dbReference>
<keyword evidence="4" id="KW-0067">ATP-binding</keyword>
<reference evidence="12 13" key="1">
    <citation type="journal article" date="2011" name="Cell">
        <title>The monarch butterfly genome yields insights into long-distance migration.</title>
        <authorList>
            <person name="Zhan S."/>
            <person name="Merlin C."/>
            <person name="Boore J.L."/>
            <person name="Reppert S.M."/>
        </authorList>
    </citation>
    <scope>NUCLEOTIDE SEQUENCE [LARGE SCALE GENOMIC DNA]</scope>
    <source>
        <strain evidence="12">F-2</strain>
    </source>
</reference>